<accession>A0ABU5H659</accession>
<sequence length="188" mass="21804">MDYSIFAMQVTRRMQSPRDPLHERLHRLISGEPERVTAGQRYRFYRKLSTELLPAVGEFEKGVWDYWDVPSRAPGDFQDWVDGLQGREARSSPAPDDGEPRYMVFTMSLLLQHGSTSDVRMTSHCNIPELQLWRWSTFEHLLKGITLLNFLNVQSDVVYLLPGDDAGYGLTAENLGSQDYHYLRNLHR</sequence>
<gene>
    <name evidence="1" type="ORF">SYV04_20370</name>
</gene>
<organism evidence="1 2">
    <name type="scientific">Hyalangium rubrum</name>
    <dbReference type="NCBI Taxonomy" id="3103134"/>
    <lineage>
        <taxon>Bacteria</taxon>
        <taxon>Pseudomonadati</taxon>
        <taxon>Myxococcota</taxon>
        <taxon>Myxococcia</taxon>
        <taxon>Myxococcales</taxon>
        <taxon>Cystobacterineae</taxon>
        <taxon>Archangiaceae</taxon>
        <taxon>Hyalangium</taxon>
    </lineage>
</organism>
<keyword evidence="2" id="KW-1185">Reference proteome</keyword>
<reference evidence="1 2" key="1">
    <citation type="submission" date="2023-12" db="EMBL/GenBank/DDBJ databases">
        <title>the genome sequence of Hyalangium sp. s54d21.</title>
        <authorList>
            <person name="Zhang X."/>
        </authorList>
    </citation>
    <scope>NUCLEOTIDE SEQUENCE [LARGE SCALE GENOMIC DNA]</scope>
    <source>
        <strain evidence="2">s54d21</strain>
    </source>
</reference>
<proteinExistence type="predicted"/>
<dbReference type="Proteomes" id="UP001291309">
    <property type="component" value="Unassembled WGS sequence"/>
</dbReference>
<name>A0ABU5H659_9BACT</name>
<dbReference type="RefSeq" id="WP_321547507.1">
    <property type="nucleotide sequence ID" value="NZ_JAXIVS010000006.1"/>
</dbReference>
<dbReference type="EMBL" id="JAXIVS010000006">
    <property type="protein sequence ID" value="MDY7228791.1"/>
    <property type="molecule type" value="Genomic_DNA"/>
</dbReference>
<comment type="caution">
    <text evidence="1">The sequence shown here is derived from an EMBL/GenBank/DDBJ whole genome shotgun (WGS) entry which is preliminary data.</text>
</comment>
<protein>
    <submittedName>
        <fullName evidence="1">Uncharacterized protein</fullName>
    </submittedName>
</protein>
<evidence type="ECO:0000313" key="2">
    <source>
        <dbReference type="Proteomes" id="UP001291309"/>
    </source>
</evidence>
<evidence type="ECO:0000313" key="1">
    <source>
        <dbReference type="EMBL" id="MDY7228791.1"/>
    </source>
</evidence>